<protein>
    <submittedName>
        <fullName evidence="13">Na+/H+ antiporter, NhaD family</fullName>
    </submittedName>
</protein>
<accession>M7NGN4</accession>
<dbReference type="EMBL" id="AODQ01000157">
    <property type="protein sequence ID" value="EMR00995.1"/>
    <property type="molecule type" value="Genomic_DNA"/>
</dbReference>
<dbReference type="PANTHER" id="PTHR43269:SF2">
    <property type="entry name" value="SODIUM_PROTON ANTIPORTER 1-RELATED"/>
    <property type="match status" value="1"/>
</dbReference>
<name>M7NGN4_9BACT</name>
<organism evidence="13 14">
    <name type="scientific">Cesiribacter andamanensis AMV16</name>
    <dbReference type="NCBI Taxonomy" id="1279009"/>
    <lineage>
        <taxon>Bacteria</taxon>
        <taxon>Pseudomonadati</taxon>
        <taxon>Bacteroidota</taxon>
        <taxon>Cytophagia</taxon>
        <taxon>Cytophagales</taxon>
        <taxon>Cesiribacteraceae</taxon>
        <taxon>Cesiribacter</taxon>
    </lineage>
</organism>
<comment type="caution">
    <text evidence="13">The sequence shown here is derived from an EMBL/GenBank/DDBJ whole genome shotgun (WGS) entry which is preliminary data.</text>
</comment>
<dbReference type="OrthoDB" id="9772058at2"/>
<evidence type="ECO:0000256" key="3">
    <source>
        <dbReference type="ARBA" id="ARBA00022449"/>
    </source>
</evidence>
<keyword evidence="7" id="KW-0406">Ion transport</keyword>
<feature type="transmembrane region" description="Helical" evidence="11">
    <location>
        <begin position="100"/>
        <end position="126"/>
    </location>
</feature>
<feature type="transmembrane region" description="Helical" evidence="11">
    <location>
        <begin position="405"/>
        <end position="422"/>
    </location>
</feature>
<dbReference type="eggNOG" id="COG1055">
    <property type="taxonomic scope" value="Bacteria"/>
</dbReference>
<dbReference type="GO" id="GO:0015297">
    <property type="term" value="F:antiporter activity"/>
    <property type="evidence" value="ECO:0007669"/>
    <property type="project" value="UniProtKB-KW"/>
</dbReference>
<keyword evidence="14" id="KW-1185">Reference proteome</keyword>
<dbReference type="Proteomes" id="UP000011910">
    <property type="component" value="Unassembled WGS sequence"/>
</dbReference>
<dbReference type="InterPro" id="IPR045016">
    <property type="entry name" value="NhaD-like"/>
</dbReference>
<feature type="transmembrane region" description="Helical" evidence="11">
    <location>
        <begin position="138"/>
        <end position="157"/>
    </location>
</feature>
<evidence type="ECO:0000256" key="7">
    <source>
        <dbReference type="ARBA" id="ARBA00023065"/>
    </source>
</evidence>
<keyword evidence="8 11" id="KW-0472">Membrane</keyword>
<reference evidence="13 14" key="1">
    <citation type="journal article" date="2013" name="Genome Announc.">
        <title>Draft Genome Sequence of Cesiribacter andamanensis Strain AMV16T, Isolated from a Soil Sample from a Mud Volcano in the Andaman Islands, India.</title>
        <authorList>
            <person name="Shivaji S."/>
            <person name="Ara S."/>
            <person name="Begum Z."/>
            <person name="Srinivas T.N."/>
            <person name="Singh A."/>
            <person name="Kumar Pinnaka A."/>
        </authorList>
    </citation>
    <scope>NUCLEOTIDE SEQUENCE [LARGE SCALE GENOMIC DNA]</scope>
    <source>
        <strain evidence="13 14">AMV16</strain>
    </source>
</reference>
<evidence type="ECO:0000256" key="4">
    <source>
        <dbReference type="ARBA" id="ARBA00022692"/>
    </source>
</evidence>
<keyword evidence="5 11" id="KW-1133">Transmembrane helix</keyword>
<evidence type="ECO:0000256" key="10">
    <source>
        <dbReference type="ARBA" id="ARBA00025753"/>
    </source>
</evidence>
<dbReference type="Pfam" id="PF03600">
    <property type="entry name" value="CitMHS"/>
    <property type="match status" value="1"/>
</dbReference>
<feature type="transmembrane region" description="Helical" evidence="11">
    <location>
        <begin position="252"/>
        <end position="269"/>
    </location>
</feature>
<feature type="transmembrane region" description="Helical" evidence="11">
    <location>
        <begin position="228"/>
        <end position="246"/>
    </location>
</feature>
<evidence type="ECO:0000313" key="14">
    <source>
        <dbReference type="Proteomes" id="UP000011910"/>
    </source>
</evidence>
<evidence type="ECO:0000313" key="13">
    <source>
        <dbReference type="EMBL" id="EMR00995.1"/>
    </source>
</evidence>
<dbReference type="PATRIC" id="fig|1279009.4.peg.3922"/>
<dbReference type="RefSeq" id="WP_009197254.1">
    <property type="nucleotide sequence ID" value="NZ_AODQ01000157.1"/>
</dbReference>
<evidence type="ECO:0000256" key="9">
    <source>
        <dbReference type="ARBA" id="ARBA00023201"/>
    </source>
</evidence>
<comment type="similarity">
    <text evidence="10">Belongs to the NhaD Na(+)/H(+) (TC 2.A.62) antiporter family.</text>
</comment>
<feature type="transmembrane region" description="Helical" evidence="11">
    <location>
        <begin position="61"/>
        <end position="80"/>
    </location>
</feature>
<evidence type="ECO:0000256" key="5">
    <source>
        <dbReference type="ARBA" id="ARBA00022989"/>
    </source>
</evidence>
<gene>
    <name evidence="13" type="ORF">ADICEAN_03876</name>
</gene>
<dbReference type="PANTHER" id="PTHR43269">
    <property type="entry name" value="SODIUM/PROTON ANTIPORTER 1-RELATED"/>
    <property type="match status" value="1"/>
</dbReference>
<feature type="transmembrane region" description="Helical" evidence="11">
    <location>
        <begin position="368"/>
        <end position="393"/>
    </location>
</feature>
<feature type="transmembrane region" description="Helical" evidence="11">
    <location>
        <begin position="328"/>
        <end position="347"/>
    </location>
</feature>
<dbReference type="NCBIfam" id="NF038006">
    <property type="entry name" value="NhaD_1"/>
    <property type="match status" value="1"/>
</dbReference>
<keyword evidence="3" id="KW-0050">Antiport</keyword>
<feature type="transmembrane region" description="Helical" evidence="11">
    <location>
        <begin position="177"/>
        <end position="197"/>
    </location>
</feature>
<keyword evidence="6" id="KW-0915">Sodium</keyword>
<evidence type="ECO:0000256" key="1">
    <source>
        <dbReference type="ARBA" id="ARBA00004141"/>
    </source>
</evidence>
<comment type="subcellular location">
    <subcellularLocation>
        <location evidence="1">Membrane</location>
        <topology evidence="1">Multi-pass membrane protein</topology>
    </subcellularLocation>
</comment>
<keyword evidence="9" id="KW-0739">Sodium transport</keyword>
<evidence type="ECO:0000256" key="2">
    <source>
        <dbReference type="ARBA" id="ARBA00022448"/>
    </source>
</evidence>
<feature type="domain" description="Citrate transporter-like" evidence="12">
    <location>
        <begin position="13"/>
        <end position="355"/>
    </location>
</feature>
<evidence type="ECO:0000256" key="6">
    <source>
        <dbReference type="ARBA" id="ARBA00023053"/>
    </source>
</evidence>
<evidence type="ECO:0000256" key="11">
    <source>
        <dbReference type="SAM" id="Phobius"/>
    </source>
</evidence>
<sequence>MIWIVAIFVIGYLFITLEHTFHINKAASALLAGVLCWTIYATQLGDVHLVNEQLMHHLSEISGILFFLLGAMTIVEIIDLHDGFEVIISRIRTRCSKKLLWILGGLAFVLSAILDNLTTTIVLVSLLRKLVPQRDQRLFYAGMVIIAANAGGAFTPIGDVTTTMLWIGGQITTENIVQTLFFPSLACFIFPMLYLTFKRSSSSNSLQALDVAPVEHSKLDSTPFERKLVLGLGVAALVFVPIFKYLTHLPPYMGILLGLGILWVVIELVHHKKAEEEKTKFSVLTALKKVDSATVLFFLGILLSIGALQSAGQLAIMANVLDAQIGNFYAINFLVGLLSAVVDNVPLVAAMMRMYHVEYPTDHAFWEFLAYCAGTGGSVLIIGSAAGVAAMGLEKINFMWYLRKMSGLALIGYIAGALVFLLQQQVVSNKATIMQIFVIN</sequence>
<keyword evidence="2" id="KW-0813">Transport</keyword>
<evidence type="ECO:0000259" key="12">
    <source>
        <dbReference type="Pfam" id="PF03600"/>
    </source>
</evidence>
<dbReference type="GO" id="GO:0006814">
    <property type="term" value="P:sodium ion transport"/>
    <property type="evidence" value="ECO:0007669"/>
    <property type="project" value="UniProtKB-KW"/>
</dbReference>
<evidence type="ECO:0000256" key="8">
    <source>
        <dbReference type="ARBA" id="ARBA00023136"/>
    </source>
</evidence>
<proteinExistence type="inferred from homology"/>
<dbReference type="InterPro" id="IPR004680">
    <property type="entry name" value="Cit_transptr-like_dom"/>
</dbReference>
<feature type="transmembrane region" description="Helical" evidence="11">
    <location>
        <begin position="290"/>
        <end position="308"/>
    </location>
</feature>
<dbReference type="GO" id="GO:0016020">
    <property type="term" value="C:membrane"/>
    <property type="evidence" value="ECO:0007669"/>
    <property type="project" value="UniProtKB-SubCell"/>
</dbReference>
<dbReference type="STRING" id="1279009.ADICEAN_03876"/>
<keyword evidence="4 11" id="KW-0812">Transmembrane</keyword>
<feature type="transmembrane region" description="Helical" evidence="11">
    <location>
        <begin position="30"/>
        <end position="49"/>
    </location>
</feature>
<dbReference type="AlphaFoldDB" id="M7NGN4"/>